<evidence type="ECO:0000256" key="1">
    <source>
        <dbReference type="SAM" id="Coils"/>
    </source>
</evidence>
<dbReference type="GO" id="GO:0016787">
    <property type="term" value="F:hydrolase activity"/>
    <property type="evidence" value="ECO:0007669"/>
    <property type="project" value="UniProtKB-KW"/>
</dbReference>
<dbReference type="AlphaFoldDB" id="A0AAW2YK63"/>
<dbReference type="InterPro" id="IPR026511">
    <property type="entry name" value="PTHB1"/>
</dbReference>
<name>A0AAW2YK63_9EUKA</name>
<dbReference type="GO" id="GO:0060271">
    <property type="term" value="P:cilium assembly"/>
    <property type="evidence" value="ECO:0007669"/>
    <property type="project" value="TreeGrafter"/>
</dbReference>
<dbReference type="Proteomes" id="UP001431209">
    <property type="component" value="Unassembled WGS sequence"/>
</dbReference>
<dbReference type="Pfam" id="PF14727">
    <property type="entry name" value="PHTB1_N"/>
    <property type="match status" value="1"/>
</dbReference>
<dbReference type="EMBL" id="JAOPGA020000167">
    <property type="protein sequence ID" value="KAL0477411.1"/>
    <property type="molecule type" value="Genomic_DNA"/>
</dbReference>
<dbReference type="PANTHER" id="PTHR20991">
    <property type="entry name" value="PARATHYROID HORMONE-RESPONSIVE B1 GENE"/>
    <property type="match status" value="1"/>
</dbReference>
<evidence type="ECO:0000259" key="2">
    <source>
        <dbReference type="Pfam" id="PF14727"/>
    </source>
</evidence>
<keyword evidence="3" id="KW-0378">Hydrolase</keyword>
<protein>
    <submittedName>
        <fullName evidence="3">Peptidyl-tRNA hydrolaseB1</fullName>
    </submittedName>
</protein>
<comment type="caution">
    <text evidence="3">The sequence shown here is derived from an EMBL/GenBank/DDBJ whole genome shotgun (WGS) entry which is preliminary data.</text>
</comment>
<keyword evidence="4" id="KW-1185">Reference proteome</keyword>
<organism evidence="3 4">
    <name type="scientific">Acrasis kona</name>
    <dbReference type="NCBI Taxonomy" id="1008807"/>
    <lineage>
        <taxon>Eukaryota</taxon>
        <taxon>Discoba</taxon>
        <taxon>Heterolobosea</taxon>
        <taxon>Tetramitia</taxon>
        <taxon>Eutetramitia</taxon>
        <taxon>Acrasidae</taxon>
        <taxon>Acrasis</taxon>
    </lineage>
</organism>
<dbReference type="GO" id="GO:0016020">
    <property type="term" value="C:membrane"/>
    <property type="evidence" value="ECO:0007669"/>
    <property type="project" value="TreeGrafter"/>
</dbReference>
<sequence>MSLFRARDWWSTKCGYDEEFDKGCMVVGNVDNQIGSAQDSNDKIVTGSFSGLLRIYKPVKGKFSPNDLMLEQQLDQPVLQLALGKFIPGQPQHEALAVLMPRKLSVYTVSNAQNDSAPDGDTSKALSNITLILQYSHDLQRLSYNFCYGPFGGAVGRDSICIQSFDGQLAFYEQDHFIFARYITDSLVPGPICYFCHMQFKNWRLKHINFQVLTTSHGSNEKDANQQGGKRVQIDWSINVGEEIYELKVGRFSQFLSSSQTEIIAIGERTLFCLRDNGTIASQKRLDYFPSCSTLYNQTKDLNSKHNLIIASHNKSLMIYKDPKLIWASGTASIPVCVCTGKFGGIKGMIVLLDDEGNLSVNYLGSDPVNNPVPSMESKEVNYDELEKEHKKLQQFIRQTQVNGKTEPNDKLLIRAQVPLTIDHDGFDASEASPKRKVTVKLYLYFSGEPVHSE</sequence>
<keyword evidence="1" id="KW-0175">Coiled coil</keyword>
<evidence type="ECO:0000313" key="4">
    <source>
        <dbReference type="Proteomes" id="UP001431209"/>
    </source>
</evidence>
<proteinExistence type="predicted"/>
<accession>A0AAW2YK63</accession>
<dbReference type="InterPro" id="IPR028073">
    <property type="entry name" value="PHTB1_N_dom"/>
</dbReference>
<evidence type="ECO:0000313" key="3">
    <source>
        <dbReference type="EMBL" id="KAL0477411.1"/>
    </source>
</evidence>
<dbReference type="PANTHER" id="PTHR20991:SF0">
    <property type="entry name" value="PROTEIN PTHB1"/>
    <property type="match status" value="1"/>
</dbReference>
<reference evidence="3 4" key="1">
    <citation type="submission" date="2024-03" db="EMBL/GenBank/DDBJ databases">
        <title>The Acrasis kona genome and developmental transcriptomes reveal deep origins of eukaryotic multicellular pathways.</title>
        <authorList>
            <person name="Sheikh S."/>
            <person name="Fu C.-J."/>
            <person name="Brown M.W."/>
            <person name="Baldauf S.L."/>
        </authorList>
    </citation>
    <scope>NUCLEOTIDE SEQUENCE [LARGE SCALE GENOMIC DNA]</scope>
    <source>
        <strain evidence="3 4">ATCC MYA-3509</strain>
    </source>
</reference>
<feature type="coiled-coil region" evidence="1">
    <location>
        <begin position="376"/>
        <end position="403"/>
    </location>
</feature>
<gene>
    <name evidence="3" type="ORF">AKO1_005749</name>
</gene>
<feature type="domain" description="PTHB1 N-terminal" evidence="2">
    <location>
        <begin position="1"/>
        <end position="368"/>
    </location>
</feature>
<dbReference type="GO" id="GO:0034464">
    <property type="term" value="C:BBSome"/>
    <property type="evidence" value="ECO:0007669"/>
    <property type="project" value="InterPro"/>
</dbReference>